<dbReference type="GO" id="GO:0009253">
    <property type="term" value="P:peptidoglycan catabolic process"/>
    <property type="evidence" value="ECO:0007669"/>
    <property type="project" value="InterPro"/>
</dbReference>
<dbReference type="Pfam" id="PF01520">
    <property type="entry name" value="Amidase_3"/>
    <property type="match status" value="1"/>
</dbReference>
<dbReference type="SMART" id="SM00646">
    <property type="entry name" value="Ami_3"/>
    <property type="match status" value="1"/>
</dbReference>
<dbReference type="GO" id="GO:0071555">
    <property type="term" value="P:cell wall organization"/>
    <property type="evidence" value="ECO:0007669"/>
    <property type="project" value="UniProtKB-KW"/>
</dbReference>
<dbReference type="GO" id="GO:0030288">
    <property type="term" value="C:outer membrane-bounded periplasmic space"/>
    <property type="evidence" value="ECO:0007669"/>
    <property type="project" value="TreeGrafter"/>
</dbReference>
<proteinExistence type="inferred from homology"/>
<accession>A0A2I7N5M4</accession>
<comment type="catalytic activity">
    <reaction evidence="1">
        <text>Hydrolyzes the link between N-acetylmuramoyl residues and L-amino acid residues in certain cell-wall glycopeptides.</text>
        <dbReference type="EC" id="3.5.1.28"/>
    </reaction>
</comment>
<evidence type="ECO:0000256" key="2">
    <source>
        <dbReference type="ARBA" id="ARBA00004418"/>
    </source>
</evidence>
<feature type="domain" description="MurNAc-LAA" evidence="11">
    <location>
        <begin position="288"/>
        <end position="443"/>
    </location>
</feature>
<evidence type="ECO:0000256" key="5">
    <source>
        <dbReference type="ARBA" id="ARBA00022729"/>
    </source>
</evidence>
<evidence type="ECO:0000313" key="12">
    <source>
        <dbReference type="EMBL" id="AUR51749.1"/>
    </source>
</evidence>
<dbReference type="Gene3D" id="3.40.630.40">
    <property type="entry name" value="Zn-dependent exopeptidases"/>
    <property type="match status" value="1"/>
</dbReference>
<dbReference type="RefSeq" id="WP_102951048.1">
    <property type="nucleotide sequence ID" value="NZ_CP024847.1"/>
</dbReference>
<keyword evidence="7" id="KW-0378">Hydrolase</keyword>
<evidence type="ECO:0000256" key="8">
    <source>
        <dbReference type="ARBA" id="ARBA00023316"/>
    </source>
</evidence>
<dbReference type="PANTHER" id="PTHR30404:SF2">
    <property type="entry name" value="N-ACETYLMURAMOYL-L-ALANINE AMIDASE AMIA"/>
    <property type="match status" value="1"/>
</dbReference>
<dbReference type="InterPro" id="IPR002508">
    <property type="entry name" value="MurNAc-LAA_cat"/>
</dbReference>
<dbReference type="FunFam" id="3.40.630.40:FF:000001">
    <property type="entry name" value="N-acetylmuramoyl-L-alanine amidase"/>
    <property type="match status" value="1"/>
</dbReference>
<comment type="subcellular location">
    <subcellularLocation>
        <location evidence="2">Periplasm</location>
    </subcellularLocation>
</comment>
<evidence type="ECO:0000256" key="7">
    <source>
        <dbReference type="ARBA" id="ARBA00022801"/>
    </source>
</evidence>
<protein>
    <recommendedName>
        <fullName evidence="9">N-acetylmuramoyl-L-alanine amidase AmiC</fullName>
        <ecNumber evidence="4">3.5.1.28</ecNumber>
    </recommendedName>
</protein>
<keyword evidence="5" id="KW-0732">Signal</keyword>
<dbReference type="OrthoDB" id="9806267at2"/>
<dbReference type="CDD" id="cd02696">
    <property type="entry name" value="MurNAc-LAA"/>
    <property type="match status" value="1"/>
</dbReference>
<dbReference type="AlphaFoldDB" id="A0A2I7N5M4"/>
<evidence type="ECO:0000259" key="11">
    <source>
        <dbReference type="SMART" id="SM00646"/>
    </source>
</evidence>
<dbReference type="EMBL" id="CP024847">
    <property type="protein sequence ID" value="AUR51749.1"/>
    <property type="molecule type" value="Genomic_DNA"/>
</dbReference>
<keyword evidence="13" id="KW-1185">Reference proteome</keyword>
<evidence type="ECO:0000256" key="4">
    <source>
        <dbReference type="ARBA" id="ARBA00011901"/>
    </source>
</evidence>
<dbReference type="Gene3D" id="2.60.40.3500">
    <property type="match status" value="1"/>
</dbReference>
<organism evidence="12 13">
    <name type="scientific">Aquella oligotrophica</name>
    <dbReference type="NCBI Taxonomy" id="2067065"/>
    <lineage>
        <taxon>Bacteria</taxon>
        <taxon>Pseudomonadati</taxon>
        <taxon>Pseudomonadota</taxon>
        <taxon>Betaproteobacteria</taxon>
        <taxon>Neisseriales</taxon>
        <taxon>Neisseriaceae</taxon>
        <taxon>Aquella</taxon>
    </lineage>
</organism>
<comment type="similarity">
    <text evidence="3">Belongs to the N-acetylmuramoyl-L-alanine amidase 3 family.</text>
</comment>
<dbReference type="InterPro" id="IPR050695">
    <property type="entry name" value="N-acetylmuramoyl_amidase_3"/>
</dbReference>
<gene>
    <name evidence="12" type="primary">amiC</name>
    <name evidence="12" type="ORF">CUN60_05375</name>
</gene>
<evidence type="ECO:0000256" key="10">
    <source>
        <dbReference type="SAM" id="MobiDB-lite"/>
    </source>
</evidence>
<keyword evidence="8" id="KW-0961">Cell wall biogenesis/degradation</keyword>
<sequence>MSETIDSKRRGLIKFGLFGGITLLVSKLASADESSVVTPNANKILQDSVNQIISVRIWPSDVYTRLTIEAEESIKAKYFSLENPNRFVIDIHNSHLNAVLKNLTSNHFDNDPIISGIKVGQNTPTTVRIVVYVRQPVSAQTQTIDPVSLGSVNYKYRYMFDMYPLNYAKSSNNDELNDQLLAFLQINADQTKQPESEESAVEPRTKDYPEIAPVPEGKQTISKGKILVMIDPGHGGEDPGAIGPQGTKEKHIVLDIGKKLRDLINSSDNMRAQLTRTQDIFIPLGTRVAIARKAKADIFVSIHADAFTSPQARGSSVFVLSEHGASSAFAKYMAVSQNNADLIGGMSFKTKDSVVNRILLDMTQSYTMRKSSKLGQIILSELKDINKLHSQSIERAGFAVLKAPDIPSILVESAFVSNPTEENLLRTEEFRQKVAKQVFDGLQAYAKQNYKLA</sequence>
<dbReference type="PANTHER" id="PTHR30404">
    <property type="entry name" value="N-ACETYLMURAMOYL-L-ALANINE AMIDASE"/>
    <property type="match status" value="1"/>
</dbReference>
<dbReference type="EC" id="3.5.1.28" evidence="4"/>
<dbReference type="Proteomes" id="UP000236655">
    <property type="component" value="Chromosome"/>
</dbReference>
<feature type="region of interest" description="Disordered" evidence="10">
    <location>
        <begin position="190"/>
        <end position="215"/>
    </location>
</feature>
<reference evidence="13" key="1">
    <citation type="submission" date="2017-11" db="EMBL/GenBank/DDBJ databases">
        <authorList>
            <person name="Chan K.G."/>
            <person name="Lee L.S."/>
        </authorList>
    </citation>
    <scope>NUCLEOTIDE SEQUENCE [LARGE SCALE GENOMIC DNA]</scope>
    <source>
        <strain evidence="13">DSM 100970</strain>
    </source>
</reference>
<name>A0A2I7N5M4_9NEIS</name>
<dbReference type="SUPFAM" id="SSF53187">
    <property type="entry name" value="Zn-dependent exopeptidases"/>
    <property type="match status" value="1"/>
</dbReference>
<evidence type="ECO:0000313" key="13">
    <source>
        <dbReference type="Proteomes" id="UP000236655"/>
    </source>
</evidence>
<dbReference type="GO" id="GO:0008745">
    <property type="term" value="F:N-acetylmuramoyl-L-alanine amidase activity"/>
    <property type="evidence" value="ECO:0007669"/>
    <property type="project" value="UniProtKB-EC"/>
</dbReference>
<evidence type="ECO:0000256" key="3">
    <source>
        <dbReference type="ARBA" id="ARBA00010860"/>
    </source>
</evidence>
<evidence type="ECO:0000256" key="1">
    <source>
        <dbReference type="ARBA" id="ARBA00001561"/>
    </source>
</evidence>
<evidence type="ECO:0000256" key="9">
    <source>
        <dbReference type="ARBA" id="ARBA00074581"/>
    </source>
</evidence>
<dbReference type="InterPro" id="IPR021731">
    <property type="entry name" value="AMIN_dom"/>
</dbReference>
<keyword evidence="6" id="KW-0574">Periplasm</keyword>
<dbReference type="Pfam" id="PF11741">
    <property type="entry name" value="AMIN"/>
    <property type="match status" value="1"/>
</dbReference>
<evidence type="ECO:0000256" key="6">
    <source>
        <dbReference type="ARBA" id="ARBA00022764"/>
    </source>
</evidence>
<dbReference type="KEGG" id="nba:CUN60_05375"/>